<accession>A0A0L6V3D4</accession>
<feature type="region of interest" description="Disordered" evidence="1">
    <location>
        <begin position="197"/>
        <end position="216"/>
    </location>
</feature>
<dbReference type="AlphaFoldDB" id="A0A0L6V3D4"/>
<feature type="compositionally biased region" description="Low complexity" evidence="1">
    <location>
        <begin position="205"/>
        <end position="216"/>
    </location>
</feature>
<organism evidence="2 3">
    <name type="scientific">Puccinia sorghi</name>
    <dbReference type="NCBI Taxonomy" id="27349"/>
    <lineage>
        <taxon>Eukaryota</taxon>
        <taxon>Fungi</taxon>
        <taxon>Dikarya</taxon>
        <taxon>Basidiomycota</taxon>
        <taxon>Pucciniomycotina</taxon>
        <taxon>Pucciniomycetes</taxon>
        <taxon>Pucciniales</taxon>
        <taxon>Pucciniaceae</taxon>
        <taxon>Puccinia</taxon>
    </lineage>
</organism>
<gene>
    <name evidence="2" type="ORF">VP01_2719g1</name>
</gene>
<dbReference type="VEuPathDB" id="FungiDB:VP01_2719g1"/>
<feature type="region of interest" description="Disordered" evidence="1">
    <location>
        <begin position="277"/>
        <end position="296"/>
    </location>
</feature>
<proteinExistence type="predicted"/>
<evidence type="ECO:0000313" key="2">
    <source>
        <dbReference type="EMBL" id="KNZ55293.1"/>
    </source>
</evidence>
<feature type="compositionally biased region" description="Polar residues" evidence="1">
    <location>
        <begin position="15"/>
        <end position="35"/>
    </location>
</feature>
<dbReference type="EMBL" id="LAVV01007634">
    <property type="protein sequence ID" value="KNZ55293.1"/>
    <property type="molecule type" value="Genomic_DNA"/>
</dbReference>
<dbReference type="Proteomes" id="UP000037035">
    <property type="component" value="Unassembled WGS sequence"/>
</dbReference>
<sequence length="296" mass="32526">QLAASSSGIKGEHGAQSTPRGSKIPSSEQMNPLSTMPWNSAPSLLHNKLLAWCCCIYTSRIVRAHPYLQDMVKGHELTPGLHSSAEDIHAPLLQHAGFNPEGFINHKRSRGSPPAAHHQPGFSNSNPDWLGWNVDHDYPNANPGNGVMSKATKRPKMVQNGQFTTPAPQSNYGFDTAFATGATNEDTFRPVGIKETQNHQASDHSNQLLSSPSTSVSLASLNPNRVTLESMFQSIPTHGFQRPQEDSRVFQLFKEFPSSEFQRFDDLQWLSSLNHVEPASSSPLHEQKLVPGHKAP</sequence>
<protein>
    <submittedName>
        <fullName evidence="2">Uncharacterized protein</fullName>
    </submittedName>
</protein>
<feature type="non-terminal residue" evidence="2">
    <location>
        <position position="1"/>
    </location>
</feature>
<evidence type="ECO:0000256" key="1">
    <source>
        <dbReference type="SAM" id="MobiDB-lite"/>
    </source>
</evidence>
<evidence type="ECO:0000313" key="3">
    <source>
        <dbReference type="Proteomes" id="UP000037035"/>
    </source>
</evidence>
<keyword evidence="3" id="KW-1185">Reference proteome</keyword>
<name>A0A0L6V3D4_9BASI</name>
<comment type="caution">
    <text evidence="2">The sequence shown here is derived from an EMBL/GenBank/DDBJ whole genome shotgun (WGS) entry which is preliminary data.</text>
</comment>
<reference evidence="2 3" key="1">
    <citation type="submission" date="2015-08" db="EMBL/GenBank/DDBJ databases">
        <title>Next Generation Sequencing and Analysis of the Genome of Puccinia sorghi L Schw, the Causal Agent of Maize Common Rust.</title>
        <authorList>
            <person name="Rochi L."/>
            <person name="Burguener G."/>
            <person name="Darino M."/>
            <person name="Turjanski A."/>
            <person name="Kreff E."/>
            <person name="Dieguez M.J."/>
            <person name="Sacco F."/>
        </authorList>
    </citation>
    <scope>NUCLEOTIDE SEQUENCE [LARGE SCALE GENOMIC DNA]</scope>
    <source>
        <strain evidence="2 3">RO10H11247</strain>
    </source>
</reference>
<feature type="region of interest" description="Disordered" evidence="1">
    <location>
        <begin position="1"/>
        <end position="35"/>
    </location>
</feature>